<feature type="transmembrane region" description="Helical" evidence="13">
    <location>
        <begin position="133"/>
        <end position="157"/>
    </location>
</feature>
<feature type="transmembrane region" description="Helical" evidence="13">
    <location>
        <begin position="234"/>
        <end position="257"/>
    </location>
</feature>
<evidence type="ECO:0000256" key="5">
    <source>
        <dbReference type="ARBA" id="ARBA00022475"/>
    </source>
</evidence>
<dbReference type="GO" id="GO:0009326">
    <property type="term" value="C:formate dehydrogenase complex"/>
    <property type="evidence" value="ECO:0007669"/>
    <property type="project" value="InterPro"/>
</dbReference>
<keyword evidence="12 13" id="KW-0472">Membrane</keyword>
<keyword evidence="10 13" id="KW-1133">Transmembrane helix</keyword>
<evidence type="ECO:0000256" key="1">
    <source>
        <dbReference type="ARBA" id="ARBA00001971"/>
    </source>
</evidence>
<feature type="chain" id="PRO_5011727805" evidence="14">
    <location>
        <begin position="24"/>
        <end position="341"/>
    </location>
</feature>
<comment type="similarity">
    <text evidence="3">Belongs to the formate dehydrogenase gamma subunit family.</text>
</comment>
<dbReference type="Proteomes" id="UP000199473">
    <property type="component" value="Unassembled WGS sequence"/>
</dbReference>
<protein>
    <submittedName>
        <fullName evidence="16">Formate dehydrogenase subunit gamma</fullName>
    </submittedName>
</protein>
<evidence type="ECO:0000256" key="10">
    <source>
        <dbReference type="ARBA" id="ARBA00022989"/>
    </source>
</evidence>
<evidence type="ECO:0000256" key="7">
    <source>
        <dbReference type="ARBA" id="ARBA00022692"/>
    </source>
</evidence>
<dbReference type="GO" id="GO:0046872">
    <property type="term" value="F:metal ion binding"/>
    <property type="evidence" value="ECO:0007669"/>
    <property type="project" value="UniProtKB-KW"/>
</dbReference>
<keyword evidence="11" id="KW-0408">Iron</keyword>
<dbReference type="Gene3D" id="1.20.950.20">
    <property type="entry name" value="Transmembrane di-heme cytochromes, Chain C"/>
    <property type="match status" value="1"/>
</dbReference>
<keyword evidence="9" id="KW-0249">Electron transport</keyword>
<dbReference type="GO" id="GO:0022904">
    <property type="term" value="P:respiratory electron transport chain"/>
    <property type="evidence" value="ECO:0007669"/>
    <property type="project" value="InterPro"/>
</dbReference>
<dbReference type="GO" id="GO:0036397">
    <property type="term" value="F:formate dehydrogenase (quinone) activity"/>
    <property type="evidence" value="ECO:0007669"/>
    <property type="project" value="TreeGrafter"/>
</dbReference>
<evidence type="ECO:0000256" key="4">
    <source>
        <dbReference type="ARBA" id="ARBA00022448"/>
    </source>
</evidence>
<dbReference type="PANTHER" id="PTHR30074:SF6">
    <property type="entry name" value="FORMATE DEHYDROGENASE GAMMA SUBUNIT"/>
    <property type="match status" value="1"/>
</dbReference>
<evidence type="ECO:0000256" key="3">
    <source>
        <dbReference type="ARBA" id="ARBA00010747"/>
    </source>
</evidence>
<evidence type="ECO:0000256" key="12">
    <source>
        <dbReference type="ARBA" id="ARBA00023136"/>
    </source>
</evidence>
<dbReference type="GO" id="GO:0008863">
    <property type="term" value="F:formate dehydrogenase (NAD+) activity"/>
    <property type="evidence" value="ECO:0007669"/>
    <property type="project" value="InterPro"/>
</dbReference>
<dbReference type="SUPFAM" id="SSF81342">
    <property type="entry name" value="Transmembrane di-heme cytochromes"/>
    <property type="match status" value="1"/>
</dbReference>
<evidence type="ECO:0000256" key="8">
    <source>
        <dbReference type="ARBA" id="ARBA00022723"/>
    </source>
</evidence>
<keyword evidence="8" id="KW-0479">Metal-binding</keyword>
<dbReference type="RefSeq" id="WP_092962000.1">
    <property type="nucleotide sequence ID" value="NZ_FOSQ01000010.1"/>
</dbReference>
<feature type="transmembrane region" description="Helical" evidence="13">
    <location>
        <begin position="269"/>
        <end position="288"/>
    </location>
</feature>
<evidence type="ECO:0000256" key="14">
    <source>
        <dbReference type="SAM" id="SignalP"/>
    </source>
</evidence>
<comment type="subcellular location">
    <subcellularLocation>
        <location evidence="2">Cell membrane</location>
        <topology evidence="2">Multi-pass membrane protein</topology>
    </subcellularLocation>
</comment>
<dbReference type="PANTHER" id="PTHR30074">
    <property type="entry name" value="FORMATE DEHYDROGENASE, NITRATE-INDUCIBLE, CYTOCHROME B556 FDN SUBUNIT"/>
    <property type="match status" value="1"/>
</dbReference>
<dbReference type="GO" id="GO:0005886">
    <property type="term" value="C:plasma membrane"/>
    <property type="evidence" value="ECO:0007669"/>
    <property type="project" value="UniProtKB-SubCell"/>
</dbReference>
<evidence type="ECO:0000256" key="2">
    <source>
        <dbReference type="ARBA" id="ARBA00004651"/>
    </source>
</evidence>
<evidence type="ECO:0000256" key="13">
    <source>
        <dbReference type="SAM" id="Phobius"/>
    </source>
</evidence>
<evidence type="ECO:0000256" key="9">
    <source>
        <dbReference type="ARBA" id="ARBA00022982"/>
    </source>
</evidence>
<comment type="cofactor">
    <cofactor evidence="1">
        <name>heme</name>
        <dbReference type="ChEBI" id="CHEBI:30413"/>
    </cofactor>
</comment>
<evidence type="ECO:0000259" key="15">
    <source>
        <dbReference type="Pfam" id="PF01292"/>
    </source>
</evidence>
<reference evidence="16 17" key="1">
    <citation type="submission" date="2016-10" db="EMBL/GenBank/DDBJ databases">
        <authorList>
            <person name="de Groot N.N."/>
        </authorList>
    </citation>
    <scope>NUCLEOTIDE SEQUENCE [LARGE SCALE GENOMIC DNA]</scope>
    <source>
        <strain evidence="16 17">DSM 19981</strain>
    </source>
</reference>
<dbReference type="STRING" id="1123062.SAMN02745775_110108"/>
<dbReference type="Pfam" id="PF01292">
    <property type="entry name" value="Ni_hydr_CYTB"/>
    <property type="match status" value="1"/>
</dbReference>
<dbReference type="GO" id="GO:0009061">
    <property type="term" value="P:anaerobic respiration"/>
    <property type="evidence" value="ECO:0007669"/>
    <property type="project" value="TreeGrafter"/>
</dbReference>
<evidence type="ECO:0000256" key="11">
    <source>
        <dbReference type="ARBA" id="ARBA00023004"/>
    </source>
</evidence>
<feature type="domain" description="Cytochrome b561 bacterial/Ni-hydrogenase" evidence="15">
    <location>
        <begin position="125"/>
        <end position="300"/>
    </location>
</feature>
<keyword evidence="14" id="KW-0732">Signal</keyword>
<name>A0A1I4DER3_9PROT</name>
<keyword evidence="7 13" id="KW-0812">Transmembrane</keyword>
<dbReference type="NCBIfam" id="TIGR01583">
    <property type="entry name" value="formate-DH-gamm"/>
    <property type="match status" value="1"/>
</dbReference>
<evidence type="ECO:0000313" key="17">
    <source>
        <dbReference type="Proteomes" id="UP000199473"/>
    </source>
</evidence>
<feature type="transmembrane region" description="Helical" evidence="13">
    <location>
        <begin position="87"/>
        <end position="107"/>
    </location>
</feature>
<dbReference type="InterPro" id="IPR006471">
    <property type="entry name" value="Formate_DH_gsu"/>
</dbReference>
<accession>A0A1I4DER3</accession>
<keyword evidence="4" id="KW-0813">Transport</keyword>
<dbReference type="EMBL" id="FOSQ01000010">
    <property type="protein sequence ID" value="SFK90907.1"/>
    <property type="molecule type" value="Genomic_DNA"/>
</dbReference>
<dbReference type="InterPro" id="IPR051817">
    <property type="entry name" value="FDH_cytochrome_b556_subunit"/>
</dbReference>
<organism evidence="16 17">
    <name type="scientific">Falsiroseomonas stagni DSM 19981</name>
    <dbReference type="NCBI Taxonomy" id="1123062"/>
    <lineage>
        <taxon>Bacteria</taxon>
        <taxon>Pseudomonadati</taxon>
        <taxon>Pseudomonadota</taxon>
        <taxon>Alphaproteobacteria</taxon>
        <taxon>Acetobacterales</taxon>
        <taxon>Roseomonadaceae</taxon>
        <taxon>Falsiroseomonas</taxon>
    </lineage>
</organism>
<dbReference type="OrthoDB" id="9790598at2"/>
<dbReference type="InterPro" id="IPR011577">
    <property type="entry name" value="Cyt_b561_bac/Ni-Hgenase"/>
</dbReference>
<dbReference type="InterPro" id="IPR016174">
    <property type="entry name" value="Di-haem_cyt_TM"/>
</dbReference>
<evidence type="ECO:0000313" key="16">
    <source>
        <dbReference type="EMBL" id="SFK90907.1"/>
    </source>
</evidence>
<feature type="signal peptide" evidence="14">
    <location>
        <begin position="1"/>
        <end position="23"/>
    </location>
</feature>
<sequence>MNRITRFLAAAALALSLATPAMAQLGGPVTGTPTNPITTPGSADELELMKALNGGRIAGRGSIPDVQSQVLIQPEGREWRDFHNKTLTWVGGIAVLGMLAILVIFYMSKGRIAIEAGPAGRTIKRFNGFERAAHWMTASSFVVLGLSGLNLTFGRFLLLPIIGPEAFTAVSLWGKIAHNYLAFPFTLGIVLLFLVWVKDNIPNARDIAWFKAGGGLLGHGHPEAARFNGGQKMVFWITVLGGALVSISGYILIFPFVMTDIAGMQLAHIVHGVLSVLMVAAMIAHIYIGSVGMEGAFDAMGSGEVDLNWAKEHHSLWVEQEMAKARDTIGGPAGAKAAGAD</sequence>
<dbReference type="GO" id="GO:0015944">
    <property type="term" value="P:formate oxidation"/>
    <property type="evidence" value="ECO:0007669"/>
    <property type="project" value="TreeGrafter"/>
</dbReference>
<keyword evidence="6" id="KW-0349">Heme</keyword>
<evidence type="ECO:0000256" key="6">
    <source>
        <dbReference type="ARBA" id="ARBA00022617"/>
    </source>
</evidence>
<keyword evidence="17" id="KW-1185">Reference proteome</keyword>
<dbReference type="AlphaFoldDB" id="A0A1I4DER3"/>
<proteinExistence type="inferred from homology"/>
<keyword evidence="5" id="KW-1003">Cell membrane</keyword>
<dbReference type="GO" id="GO:0009055">
    <property type="term" value="F:electron transfer activity"/>
    <property type="evidence" value="ECO:0007669"/>
    <property type="project" value="InterPro"/>
</dbReference>
<feature type="transmembrane region" description="Helical" evidence="13">
    <location>
        <begin position="177"/>
        <end position="197"/>
    </location>
</feature>
<gene>
    <name evidence="16" type="ORF">SAMN02745775_110108</name>
</gene>